<gene>
    <name evidence="1" type="ORF">UBRO_20739</name>
</gene>
<evidence type="ECO:0008006" key="3">
    <source>
        <dbReference type="Google" id="ProtNLM"/>
    </source>
</evidence>
<dbReference type="EMBL" id="LT558125">
    <property type="protein sequence ID" value="SAM83158.1"/>
    <property type="molecule type" value="Genomic_DNA"/>
</dbReference>
<organism evidence="1 2">
    <name type="scientific">Ustilago bromivora</name>
    <dbReference type="NCBI Taxonomy" id="307758"/>
    <lineage>
        <taxon>Eukaryota</taxon>
        <taxon>Fungi</taxon>
        <taxon>Dikarya</taxon>
        <taxon>Basidiomycota</taxon>
        <taxon>Ustilaginomycotina</taxon>
        <taxon>Ustilaginomycetes</taxon>
        <taxon>Ustilaginales</taxon>
        <taxon>Ustilaginaceae</taxon>
        <taxon>Ustilago</taxon>
    </lineage>
</organism>
<accession>A0A1K0HFD3</accession>
<sequence length="170" mass="19081">MMQWLRGGTDAYPEVFTNASQLESPQFGPYDKYTLSTPESPSSETSDPLDMLSFTAFAMSCTTKPAMKTLGHYLNQIAFATVMMNRVALVASGQQLCSADGILLEPSSLSEAQKQDNWTKWKEAMNVDMDSMQKMDVFKLVDLPTDGKLIGVRWVYKLKLDAQRCQRSRT</sequence>
<dbReference type="Proteomes" id="UP000179920">
    <property type="component" value="Chromosome IX"/>
</dbReference>
<dbReference type="AlphaFoldDB" id="A0A1K0HFD3"/>
<dbReference type="OrthoDB" id="2557820at2759"/>
<reference evidence="2" key="1">
    <citation type="submission" date="2016-04" db="EMBL/GenBank/DDBJ databases">
        <authorList>
            <person name="Guldener U."/>
            <person name="Guldener U."/>
        </authorList>
    </citation>
    <scope>NUCLEOTIDE SEQUENCE [LARGE SCALE GENOMIC DNA]</scope>
    <source>
        <strain evidence="2">UB2112</strain>
    </source>
</reference>
<proteinExistence type="predicted"/>
<evidence type="ECO:0000313" key="1">
    <source>
        <dbReference type="EMBL" id="SAM83158.1"/>
    </source>
</evidence>
<protein>
    <recommendedName>
        <fullName evidence="3">Reverse transcriptase Ty1/copia-type domain-containing protein</fullName>
    </recommendedName>
</protein>
<evidence type="ECO:0000313" key="2">
    <source>
        <dbReference type="Proteomes" id="UP000179920"/>
    </source>
</evidence>
<name>A0A1K0HFD3_9BASI</name>